<evidence type="ECO:0000313" key="10">
    <source>
        <dbReference type="Proteomes" id="UP000694391"/>
    </source>
</evidence>
<dbReference type="PANTHER" id="PTHR23267">
    <property type="entry name" value="IMMUNOGLOBULIN LIGHT CHAIN"/>
    <property type="match status" value="1"/>
</dbReference>
<evidence type="ECO:0000256" key="4">
    <source>
        <dbReference type="ARBA" id="ARBA00023157"/>
    </source>
</evidence>
<dbReference type="Proteomes" id="UP000694391">
    <property type="component" value="Unplaced"/>
</dbReference>
<evidence type="ECO:0000256" key="2">
    <source>
        <dbReference type="ARBA" id="ARBA00022475"/>
    </source>
</evidence>
<dbReference type="GeneTree" id="ENSGT00940000153474"/>
<comment type="subunit">
    <text evidence="5">Immunoglobulins are composed of two identical heavy chains and two identical light chains; disulfide-linked.</text>
</comment>
<proteinExistence type="predicted"/>
<dbReference type="AlphaFoldDB" id="A0A8C0JQX6"/>
<dbReference type="InterPro" id="IPR013783">
    <property type="entry name" value="Ig-like_fold"/>
</dbReference>
<accession>A0A8C0JQX6</accession>
<keyword evidence="3" id="KW-0472">Membrane</keyword>
<dbReference type="InterPro" id="IPR007110">
    <property type="entry name" value="Ig-like_dom"/>
</dbReference>
<evidence type="ECO:0000259" key="8">
    <source>
        <dbReference type="PROSITE" id="PS50835"/>
    </source>
</evidence>
<sequence>MAWCPLLHTLLAHCTGSWAQSVLTQPASASGSLGQRVSVSCSSSTNNIGIIGVKWYQQIPGKAHKLLIYDNEKRPSGVPNRFSGSKSGDLSTLTINGLQAEDEADYYCQSMDFSLGGHIEFWAWGEVRSKPTKPTMMGLPVQA</sequence>
<dbReference type="InterPro" id="IPR036179">
    <property type="entry name" value="Ig-like_dom_sf"/>
</dbReference>
<keyword evidence="7" id="KW-0732">Signal</keyword>
<dbReference type="GO" id="GO:0005576">
    <property type="term" value="C:extracellular region"/>
    <property type="evidence" value="ECO:0007669"/>
    <property type="project" value="UniProtKB-ARBA"/>
</dbReference>
<dbReference type="GO" id="GO:0019814">
    <property type="term" value="C:immunoglobulin complex"/>
    <property type="evidence" value="ECO:0007669"/>
    <property type="project" value="UniProtKB-KW"/>
</dbReference>
<keyword evidence="10" id="KW-1185">Reference proteome</keyword>
<dbReference type="Ensembl" id="ENSCAFT00020005540.1">
    <property type="protein sequence ID" value="ENSCAFP00020004787.1"/>
    <property type="gene ID" value="ENSCAFG00020003936.1"/>
</dbReference>
<feature type="domain" description="Ig-like" evidence="8">
    <location>
        <begin position="5"/>
        <end position="109"/>
    </location>
</feature>
<evidence type="ECO:0000256" key="7">
    <source>
        <dbReference type="SAM" id="SignalP"/>
    </source>
</evidence>
<evidence type="ECO:0000256" key="5">
    <source>
        <dbReference type="ARBA" id="ARBA00038737"/>
    </source>
</evidence>
<evidence type="ECO:0000256" key="1">
    <source>
        <dbReference type="ARBA" id="ARBA00004236"/>
    </source>
</evidence>
<dbReference type="Gene3D" id="2.60.40.10">
    <property type="entry name" value="Immunoglobulins"/>
    <property type="match status" value="1"/>
</dbReference>
<dbReference type="InterPro" id="IPR013106">
    <property type="entry name" value="Ig_V-set"/>
</dbReference>
<keyword evidence="6" id="KW-1280">Immunoglobulin</keyword>
<dbReference type="InterPro" id="IPR050150">
    <property type="entry name" value="IgV_Light_Chain"/>
</dbReference>
<evidence type="ECO:0000256" key="6">
    <source>
        <dbReference type="ARBA" id="ARBA00043265"/>
    </source>
</evidence>
<protein>
    <recommendedName>
        <fullName evidence="8">Ig-like domain-containing protein</fullName>
    </recommendedName>
</protein>
<dbReference type="SMART" id="SM00406">
    <property type="entry name" value="IGv"/>
    <property type="match status" value="1"/>
</dbReference>
<comment type="subcellular location">
    <subcellularLocation>
        <location evidence="1">Cell membrane</location>
    </subcellularLocation>
</comment>
<dbReference type="PROSITE" id="PS50835">
    <property type="entry name" value="IG_LIKE"/>
    <property type="match status" value="1"/>
</dbReference>
<dbReference type="Pfam" id="PF07686">
    <property type="entry name" value="V-set"/>
    <property type="match status" value="1"/>
</dbReference>
<reference evidence="9" key="1">
    <citation type="submission" date="2025-08" db="UniProtKB">
        <authorList>
            <consortium name="Ensembl"/>
        </authorList>
    </citation>
    <scope>IDENTIFICATION</scope>
</reference>
<dbReference type="GO" id="GO:0005886">
    <property type="term" value="C:plasma membrane"/>
    <property type="evidence" value="ECO:0007669"/>
    <property type="project" value="UniProtKB-SubCell"/>
</dbReference>
<name>A0A8C0JQX6_CANLU</name>
<evidence type="ECO:0000313" key="9">
    <source>
        <dbReference type="Ensembl" id="ENSCAFP00020004787.1"/>
    </source>
</evidence>
<dbReference type="SUPFAM" id="SSF48726">
    <property type="entry name" value="Immunoglobulin"/>
    <property type="match status" value="1"/>
</dbReference>
<dbReference type="SMART" id="SM00409">
    <property type="entry name" value="IG"/>
    <property type="match status" value="1"/>
</dbReference>
<evidence type="ECO:0000256" key="3">
    <source>
        <dbReference type="ARBA" id="ARBA00023136"/>
    </source>
</evidence>
<feature type="chain" id="PRO_5034249865" description="Ig-like domain-containing protein" evidence="7">
    <location>
        <begin position="20"/>
        <end position="143"/>
    </location>
</feature>
<dbReference type="FunFam" id="2.60.40.10:FF:000442">
    <property type="entry name" value="Immunoglobulin lambda variable 2-8"/>
    <property type="match status" value="1"/>
</dbReference>
<keyword evidence="6" id="KW-0391">Immunity</keyword>
<keyword evidence="2" id="KW-1003">Cell membrane</keyword>
<organism evidence="9 10">
    <name type="scientific">Canis lupus dingo</name>
    <name type="common">dingo</name>
    <dbReference type="NCBI Taxonomy" id="286419"/>
    <lineage>
        <taxon>Eukaryota</taxon>
        <taxon>Metazoa</taxon>
        <taxon>Chordata</taxon>
        <taxon>Craniata</taxon>
        <taxon>Vertebrata</taxon>
        <taxon>Euteleostomi</taxon>
        <taxon>Mammalia</taxon>
        <taxon>Eutheria</taxon>
        <taxon>Laurasiatheria</taxon>
        <taxon>Carnivora</taxon>
        <taxon>Caniformia</taxon>
        <taxon>Canidae</taxon>
        <taxon>Canis</taxon>
    </lineage>
</organism>
<feature type="signal peptide" evidence="7">
    <location>
        <begin position="1"/>
        <end position="19"/>
    </location>
</feature>
<keyword evidence="4" id="KW-1015">Disulfide bond</keyword>
<reference evidence="9" key="2">
    <citation type="submission" date="2025-09" db="UniProtKB">
        <authorList>
            <consortium name="Ensembl"/>
        </authorList>
    </citation>
    <scope>IDENTIFICATION</scope>
</reference>
<keyword evidence="6" id="KW-1064">Adaptive immunity</keyword>
<dbReference type="InterPro" id="IPR003599">
    <property type="entry name" value="Ig_sub"/>
</dbReference>